<protein>
    <recommendedName>
        <fullName evidence="4">ATP synthase protein I</fullName>
    </recommendedName>
</protein>
<evidence type="ECO:0008006" key="4">
    <source>
        <dbReference type="Google" id="ProtNLM"/>
    </source>
</evidence>
<feature type="compositionally biased region" description="Basic and acidic residues" evidence="1">
    <location>
        <begin position="75"/>
        <end position="95"/>
    </location>
</feature>
<proteinExistence type="predicted"/>
<dbReference type="AlphaFoldDB" id="A0A3B1D234"/>
<keyword evidence="2" id="KW-0812">Transmembrane</keyword>
<dbReference type="InterPro" id="IPR032820">
    <property type="entry name" value="ATPase_put"/>
</dbReference>
<reference evidence="3" key="1">
    <citation type="submission" date="2018-06" db="EMBL/GenBank/DDBJ databases">
        <authorList>
            <person name="Zhirakovskaya E."/>
        </authorList>
    </citation>
    <scope>NUCLEOTIDE SEQUENCE</scope>
</reference>
<keyword evidence="2" id="KW-0472">Membrane</keyword>
<dbReference type="InterPro" id="IPR016989">
    <property type="entry name" value="Atp1_alphaprobac"/>
</dbReference>
<feature type="transmembrane region" description="Helical" evidence="2">
    <location>
        <begin position="12"/>
        <end position="32"/>
    </location>
</feature>
<evidence type="ECO:0000256" key="2">
    <source>
        <dbReference type="SAM" id="Phobius"/>
    </source>
</evidence>
<keyword evidence="2" id="KW-1133">Transmembrane helix</keyword>
<feature type="transmembrane region" description="Helical" evidence="2">
    <location>
        <begin position="44"/>
        <end position="62"/>
    </location>
</feature>
<dbReference type="Pfam" id="PF09527">
    <property type="entry name" value="ATPase_gene1"/>
    <property type="match status" value="1"/>
</dbReference>
<dbReference type="EMBL" id="UOGG01000104">
    <property type="protein sequence ID" value="VAX30254.1"/>
    <property type="molecule type" value="Genomic_DNA"/>
</dbReference>
<evidence type="ECO:0000256" key="1">
    <source>
        <dbReference type="SAM" id="MobiDB-lite"/>
    </source>
</evidence>
<accession>A0A3B1D234</accession>
<name>A0A3B1D234_9ZZZZ</name>
<evidence type="ECO:0000313" key="3">
    <source>
        <dbReference type="EMBL" id="VAX30254.1"/>
    </source>
</evidence>
<feature type="region of interest" description="Disordered" evidence="1">
    <location>
        <begin position="73"/>
        <end position="95"/>
    </location>
</feature>
<sequence>MSESNDLRQGLGIAIRLGTEMTVATLLGAGIGYGADQFFGTKPWGIVAGVILGGAAGMLNVYRAAQVMTEELVSAEEKTKEDQDQNNKSDQDGNS</sequence>
<dbReference type="PIRSF" id="PIRSF032126">
    <property type="entry name" value="F0F1_ATP_synthase_subunit_I"/>
    <property type="match status" value="1"/>
</dbReference>
<organism evidence="3">
    <name type="scientific">hydrothermal vent metagenome</name>
    <dbReference type="NCBI Taxonomy" id="652676"/>
    <lineage>
        <taxon>unclassified sequences</taxon>
        <taxon>metagenomes</taxon>
        <taxon>ecological metagenomes</taxon>
    </lineage>
</organism>
<gene>
    <name evidence="3" type="ORF">MNBD_NITROSPINAE05-554</name>
</gene>